<evidence type="ECO:0000313" key="4">
    <source>
        <dbReference type="Proteomes" id="UP000249577"/>
    </source>
</evidence>
<accession>A0A2W5MCX3</accession>
<dbReference type="InterPro" id="IPR025711">
    <property type="entry name" value="PepSY"/>
</dbReference>
<feature type="chain" id="PRO_5015952850" evidence="1">
    <location>
        <begin position="24"/>
        <end position="87"/>
    </location>
</feature>
<organism evidence="3 4">
    <name type="scientific">Ancylobacter novellus</name>
    <name type="common">Thiobacillus novellus</name>
    <dbReference type="NCBI Taxonomy" id="921"/>
    <lineage>
        <taxon>Bacteria</taxon>
        <taxon>Pseudomonadati</taxon>
        <taxon>Pseudomonadota</taxon>
        <taxon>Alphaproteobacteria</taxon>
        <taxon>Hyphomicrobiales</taxon>
        <taxon>Xanthobacteraceae</taxon>
        <taxon>Ancylobacter</taxon>
    </lineage>
</organism>
<proteinExistence type="predicted"/>
<feature type="signal peptide" evidence="1">
    <location>
        <begin position="1"/>
        <end position="23"/>
    </location>
</feature>
<evidence type="ECO:0000256" key="1">
    <source>
        <dbReference type="SAM" id="SignalP"/>
    </source>
</evidence>
<dbReference type="Proteomes" id="UP000249577">
    <property type="component" value="Unassembled WGS sequence"/>
</dbReference>
<name>A0A2W5MCX3_ANCNO</name>
<evidence type="ECO:0000259" key="2">
    <source>
        <dbReference type="Pfam" id="PF13670"/>
    </source>
</evidence>
<dbReference type="Gene3D" id="3.10.450.40">
    <property type="match status" value="1"/>
</dbReference>
<keyword evidence="1" id="KW-0732">Signal</keyword>
<reference evidence="3 4" key="1">
    <citation type="submission" date="2017-08" db="EMBL/GenBank/DDBJ databases">
        <title>Infants hospitalized years apart are colonized by the same room-sourced microbial strains.</title>
        <authorList>
            <person name="Brooks B."/>
            <person name="Olm M.R."/>
            <person name="Firek B.A."/>
            <person name="Baker R."/>
            <person name="Thomas B.C."/>
            <person name="Morowitz M.J."/>
            <person name="Banfield J.F."/>
        </authorList>
    </citation>
    <scope>NUCLEOTIDE SEQUENCE [LARGE SCALE GENOMIC DNA]</scope>
    <source>
        <strain evidence="3">S2_005_003_R2_43</strain>
    </source>
</reference>
<protein>
    <submittedName>
        <fullName evidence="3">Peptidase</fullName>
    </submittedName>
</protein>
<sequence length="87" mass="9337">MTPMTKIALVAALSLSVAGPALADRPGADWISIEQATQKAKDAGYAQVTEIEADDGRWEAKGVKNGQIYEFHIDPRTGAISNEHLDD</sequence>
<feature type="domain" description="PepSY" evidence="2">
    <location>
        <begin position="8"/>
        <end position="83"/>
    </location>
</feature>
<gene>
    <name evidence="3" type="ORF">DI565_02900</name>
</gene>
<comment type="caution">
    <text evidence="3">The sequence shown here is derived from an EMBL/GenBank/DDBJ whole genome shotgun (WGS) entry which is preliminary data.</text>
</comment>
<dbReference type="Pfam" id="PF13670">
    <property type="entry name" value="PepSY_2"/>
    <property type="match status" value="1"/>
</dbReference>
<dbReference type="AlphaFoldDB" id="A0A2W5MCX3"/>
<evidence type="ECO:0000313" key="3">
    <source>
        <dbReference type="EMBL" id="PZQ17707.1"/>
    </source>
</evidence>
<dbReference type="EMBL" id="QFPN01000002">
    <property type="protein sequence ID" value="PZQ17707.1"/>
    <property type="molecule type" value="Genomic_DNA"/>
</dbReference>